<comment type="caution">
    <text evidence="1">The sequence shown here is derived from an EMBL/GenBank/DDBJ whole genome shotgun (WGS) entry which is preliminary data.</text>
</comment>
<dbReference type="EMBL" id="JAIWYP010000002">
    <property type="protein sequence ID" value="KAH3871060.1"/>
    <property type="molecule type" value="Genomic_DNA"/>
</dbReference>
<reference evidence="1" key="2">
    <citation type="submission" date="2020-11" db="EMBL/GenBank/DDBJ databases">
        <authorList>
            <person name="McCartney M.A."/>
            <person name="Auch B."/>
            <person name="Kono T."/>
            <person name="Mallez S."/>
            <person name="Becker A."/>
            <person name="Gohl D.M."/>
            <person name="Silverstein K.A.T."/>
            <person name="Koren S."/>
            <person name="Bechman K.B."/>
            <person name="Herman A."/>
            <person name="Abrahante J.E."/>
            <person name="Garbe J."/>
        </authorList>
    </citation>
    <scope>NUCLEOTIDE SEQUENCE</scope>
    <source>
        <strain evidence="1">Duluth1</strain>
        <tissue evidence="1">Whole animal</tissue>
    </source>
</reference>
<dbReference type="Proteomes" id="UP000828390">
    <property type="component" value="Unassembled WGS sequence"/>
</dbReference>
<reference evidence="1" key="1">
    <citation type="journal article" date="2019" name="bioRxiv">
        <title>The Genome of the Zebra Mussel, Dreissena polymorpha: A Resource for Invasive Species Research.</title>
        <authorList>
            <person name="McCartney M.A."/>
            <person name="Auch B."/>
            <person name="Kono T."/>
            <person name="Mallez S."/>
            <person name="Zhang Y."/>
            <person name="Obille A."/>
            <person name="Becker A."/>
            <person name="Abrahante J.E."/>
            <person name="Garbe J."/>
            <person name="Badalamenti J.P."/>
            <person name="Herman A."/>
            <person name="Mangelson H."/>
            <person name="Liachko I."/>
            <person name="Sullivan S."/>
            <person name="Sone E.D."/>
            <person name="Koren S."/>
            <person name="Silverstein K.A.T."/>
            <person name="Beckman K.B."/>
            <person name="Gohl D.M."/>
        </authorList>
    </citation>
    <scope>NUCLEOTIDE SEQUENCE</scope>
    <source>
        <strain evidence="1">Duluth1</strain>
        <tissue evidence="1">Whole animal</tissue>
    </source>
</reference>
<name>A0A9D4M7A2_DREPO</name>
<protein>
    <submittedName>
        <fullName evidence="1">Uncharacterized protein</fullName>
    </submittedName>
</protein>
<proteinExistence type="predicted"/>
<gene>
    <name evidence="1" type="ORF">DPMN_034254</name>
</gene>
<accession>A0A9D4M7A2</accession>
<keyword evidence="2" id="KW-1185">Reference proteome</keyword>
<evidence type="ECO:0000313" key="1">
    <source>
        <dbReference type="EMBL" id="KAH3871060.1"/>
    </source>
</evidence>
<dbReference type="AlphaFoldDB" id="A0A9D4M7A2"/>
<organism evidence="1 2">
    <name type="scientific">Dreissena polymorpha</name>
    <name type="common">Zebra mussel</name>
    <name type="synonym">Mytilus polymorpha</name>
    <dbReference type="NCBI Taxonomy" id="45954"/>
    <lineage>
        <taxon>Eukaryota</taxon>
        <taxon>Metazoa</taxon>
        <taxon>Spiralia</taxon>
        <taxon>Lophotrochozoa</taxon>
        <taxon>Mollusca</taxon>
        <taxon>Bivalvia</taxon>
        <taxon>Autobranchia</taxon>
        <taxon>Heteroconchia</taxon>
        <taxon>Euheterodonta</taxon>
        <taxon>Imparidentia</taxon>
        <taxon>Neoheterodontei</taxon>
        <taxon>Myida</taxon>
        <taxon>Dreissenoidea</taxon>
        <taxon>Dreissenidae</taxon>
        <taxon>Dreissena</taxon>
    </lineage>
</organism>
<evidence type="ECO:0000313" key="2">
    <source>
        <dbReference type="Proteomes" id="UP000828390"/>
    </source>
</evidence>
<sequence>MHVSHDRLQVFGEETGTALTDKLTEKTCFEDDNRTPYRNNNHHAFHCQYIGRLRQVKLLELRHQWNCQKGNNTIKYNVRTLQASGKLNELMHELQR</sequence>